<keyword evidence="2" id="KW-1185">Reference proteome</keyword>
<accession>B9S160</accession>
<reference evidence="2" key="1">
    <citation type="journal article" date="2010" name="Nat. Biotechnol.">
        <title>Draft genome sequence of the oilseed species Ricinus communis.</title>
        <authorList>
            <person name="Chan A.P."/>
            <person name="Crabtree J."/>
            <person name="Zhao Q."/>
            <person name="Lorenzi H."/>
            <person name="Orvis J."/>
            <person name="Puiu D."/>
            <person name="Melake-Berhan A."/>
            <person name="Jones K.M."/>
            <person name="Redman J."/>
            <person name="Chen G."/>
            <person name="Cahoon E.B."/>
            <person name="Gedil M."/>
            <person name="Stanke M."/>
            <person name="Haas B.J."/>
            <person name="Wortman J.R."/>
            <person name="Fraser-Liggett C.M."/>
            <person name="Ravel J."/>
            <person name="Rabinowicz P.D."/>
        </authorList>
    </citation>
    <scope>NUCLEOTIDE SEQUENCE [LARGE SCALE GENOMIC DNA]</scope>
    <source>
        <strain evidence="2">cv. Hale</strain>
    </source>
</reference>
<proteinExistence type="predicted"/>
<dbReference type="EMBL" id="EQ973842">
    <property type="protein sequence ID" value="EEF42702.1"/>
    <property type="molecule type" value="Genomic_DNA"/>
</dbReference>
<evidence type="ECO:0000313" key="1">
    <source>
        <dbReference type="EMBL" id="EEF42702.1"/>
    </source>
</evidence>
<dbReference type="Proteomes" id="UP000008311">
    <property type="component" value="Unassembled WGS sequence"/>
</dbReference>
<evidence type="ECO:0000313" key="2">
    <source>
        <dbReference type="Proteomes" id="UP000008311"/>
    </source>
</evidence>
<dbReference type="InParanoid" id="B9S160"/>
<name>B9S160_RICCO</name>
<dbReference type="AlphaFoldDB" id="B9S160"/>
<gene>
    <name evidence="1" type="ORF">RCOM_0634140</name>
</gene>
<sequence>MSKASKKGCANSFIGVRIQGLEAKMRALLQEVVNNDFKKDERETKKSFLEWLKDCVESDDDWETLKELKTRAVNHGIKLSHLLVDVIFLMSQNVKSLAKFEVLIASLEWEFQGENSVVICRIVDVLDTADRVTRKKKEAQYAWLKSIKGKAGMMTDEASFERRD</sequence>
<organism evidence="1 2">
    <name type="scientific">Ricinus communis</name>
    <name type="common">Castor bean</name>
    <dbReference type="NCBI Taxonomy" id="3988"/>
    <lineage>
        <taxon>Eukaryota</taxon>
        <taxon>Viridiplantae</taxon>
        <taxon>Streptophyta</taxon>
        <taxon>Embryophyta</taxon>
        <taxon>Tracheophyta</taxon>
        <taxon>Spermatophyta</taxon>
        <taxon>Magnoliopsida</taxon>
        <taxon>eudicotyledons</taxon>
        <taxon>Gunneridae</taxon>
        <taxon>Pentapetalae</taxon>
        <taxon>rosids</taxon>
        <taxon>fabids</taxon>
        <taxon>Malpighiales</taxon>
        <taxon>Euphorbiaceae</taxon>
        <taxon>Acalyphoideae</taxon>
        <taxon>Acalypheae</taxon>
        <taxon>Ricinus</taxon>
    </lineage>
</organism>
<protein>
    <submittedName>
        <fullName evidence="1">Uncharacterized protein</fullName>
    </submittedName>
</protein>